<evidence type="ECO:0000256" key="4">
    <source>
        <dbReference type="ARBA" id="ARBA00035244"/>
    </source>
</evidence>
<dbReference type="InterPro" id="IPR023574">
    <property type="entry name" value="Ribosomal_uL4_dom_sf"/>
</dbReference>
<dbReference type="Pfam" id="PF00573">
    <property type="entry name" value="Ribosomal_L4"/>
    <property type="match status" value="1"/>
</dbReference>
<dbReference type="PANTHER" id="PTHR10746:SF6">
    <property type="entry name" value="LARGE RIBOSOMAL SUBUNIT PROTEIN UL4M"/>
    <property type="match status" value="1"/>
</dbReference>
<sequence length="207" mass="23030">MATIDVFDLNKNKIESIDLSSEVFAAEIKEHLVHEAIRMQQMNKRSGTVSVKNRSEVSGSGKKPFKQKGTGQARQGCSRAPQYPGGGVVFGPQPKVYNLSMNKKAYKSAMRSALTSLKNENRITIVNKLELNTISTKNVVKFLNTFAFTKTLIVCDNKNKEFLLSARNVKNVKVVMSDNLNVYDLVNFKNIVFSQAAVKQIEGVLQP</sequence>
<dbReference type="GO" id="GO:0003735">
    <property type="term" value="F:structural constituent of ribosome"/>
    <property type="evidence" value="ECO:0007669"/>
    <property type="project" value="InterPro"/>
</dbReference>
<comment type="similarity">
    <text evidence="1 5">Belongs to the universal ribosomal protein uL4 family.</text>
</comment>
<dbReference type="PANTHER" id="PTHR10746">
    <property type="entry name" value="50S RIBOSOMAL PROTEIN L4"/>
    <property type="match status" value="1"/>
</dbReference>
<reference evidence="7 8" key="1">
    <citation type="journal article" date="2020" name="Biotechnol. Biofuels">
        <title>New insights from the biogas microbiome by comprehensive genome-resolved metagenomics of nearly 1600 species originating from multiple anaerobic digesters.</title>
        <authorList>
            <person name="Campanaro S."/>
            <person name="Treu L."/>
            <person name="Rodriguez-R L.M."/>
            <person name="Kovalovszki A."/>
            <person name="Ziels R.M."/>
            <person name="Maus I."/>
            <person name="Zhu X."/>
            <person name="Kougias P.G."/>
            <person name="Basile A."/>
            <person name="Luo G."/>
            <person name="Schluter A."/>
            <person name="Konstantinidis K.T."/>
            <person name="Angelidaki I."/>
        </authorList>
    </citation>
    <scope>NUCLEOTIDE SEQUENCE [LARGE SCALE GENOMIC DNA]</scope>
    <source>
        <strain evidence="7">AS27yjCOA_65</strain>
    </source>
</reference>
<gene>
    <name evidence="5 7" type="primary">rplD</name>
    <name evidence="7" type="ORF">GYA55_00740</name>
</gene>
<evidence type="ECO:0000256" key="2">
    <source>
        <dbReference type="ARBA" id="ARBA00022980"/>
    </source>
</evidence>
<evidence type="ECO:0000256" key="6">
    <source>
        <dbReference type="SAM" id="MobiDB-lite"/>
    </source>
</evidence>
<evidence type="ECO:0000256" key="3">
    <source>
        <dbReference type="ARBA" id="ARBA00023274"/>
    </source>
</evidence>
<comment type="function">
    <text evidence="5">Forms part of the polypeptide exit tunnel.</text>
</comment>
<dbReference type="GO" id="GO:1990904">
    <property type="term" value="C:ribonucleoprotein complex"/>
    <property type="evidence" value="ECO:0007669"/>
    <property type="project" value="UniProtKB-KW"/>
</dbReference>
<dbReference type="GO" id="GO:0019843">
    <property type="term" value="F:rRNA binding"/>
    <property type="evidence" value="ECO:0007669"/>
    <property type="project" value="UniProtKB-UniRule"/>
</dbReference>
<dbReference type="GO" id="GO:0005840">
    <property type="term" value="C:ribosome"/>
    <property type="evidence" value="ECO:0007669"/>
    <property type="project" value="UniProtKB-KW"/>
</dbReference>
<dbReference type="NCBIfam" id="TIGR03953">
    <property type="entry name" value="rplD_bact"/>
    <property type="match status" value="1"/>
</dbReference>
<comment type="subunit">
    <text evidence="5">Part of the 50S ribosomal subunit.</text>
</comment>
<keyword evidence="5" id="KW-0694">RNA-binding</keyword>
<dbReference type="Gene3D" id="3.40.1370.10">
    <property type="match status" value="1"/>
</dbReference>
<evidence type="ECO:0000313" key="7">
    <source>
        <dbReference type="EMBL" id="NMC61671.1"/>
    </source>
</evidence>
<dbReference type="EMBL" id="JAAZON010000027">
    <property type="protein sequence ID" value="NMC61671.1"/>
    <property type="molecule type" value="Genomic_DNA"/>
</dbReference>
<dbReference type="SUPFAM" id="SSF52166">
    <property type="entry name" value="Ribosomal protein L4"/>
    <property type="match status" value="1"/>
</dbReference>
<organism evidence="7 8">
    <name type="scientific">SAR324 cluster bacterium</name>
    <dbReference type="NCBI Taxonomy" id="2024889"/>
    <lineage>
        <taxon>Bacteria</taxon>
        <taxon>Deltaproteobacteria</taxon>
        <taxon>SAR324 cluster</taxon>
    </lineage>
</organism>
<keyword evidence="5" id="KW-0699">rRNA-binding</keyword>
<accession>A0A7X9FP20</accession>
<dbReference type="InterPro" id="IPR013005">
    <property type="entry name" value="Ribosomal_uL4-like"/>
</dbReference>
<feature type="region of interest" description="Disordered" evidence="6">
    <location>
        <begin position="43"/>
        <end position="78"/>
    </location>
</feature>
<keyword evidence="3 5" id="KW-0687">Ribonucleoprotein</keyword>
<comment type="function">
    <text evidence="5">One of the primary rRNA binding proteins, this protein initially binds near the 5'-end of the 23S rRNA. It is important during the early stages of 50S assembly. It makes multiple contacts with different domains of the 23S rRNA in the assembled 50S subunit and ribosome.</text>
</comment>
<dbReference type="InterPro" id="IPR002136">
    <property type="entry name" value="Ribosomal_uL4"/>
</dbReference>
<feature type="compositionally biased region" description="Polar residues" evidence="6">
    <location>
        <begin position="43"/>
        <end position="58"/>
    </location>
</feature>
<keyword evidence="2 5" id="KW-0689">Ribosomal protein</keyword>
<name>A0A7X9FP20_9DELT</name>
<proteinExistence type="inferred from homology"/>
<evidence type="ECO:0000256" key="5">
    <source>
        <dbReference type="HAMAP-Rule" id="MF_01328"/>
    </source>
</evidence>
<protein>
    <recommendedName>
        <fullName evidence="4 5">Large ribosomal subunit protein uL4</fullName>
    </recommendedName>
</protein>
<evidence type="ECO:0000313" key="8">
    <source>
        <dbReference type="Proteomes" id="UP000524246"/>
    </source>
</evidence>
<dbReference type="Proteomes" id="UP000524246">
    <property type="component" value="Unassembled WGS sequence"/>
</dbReference>
<dbReference type="AlphaFoldDB" id="A0A7X9FP20"/>
<evidence type="ECO:0000256" key="1">
    <source>
        <dbReference type="ARBA" id="ARBA00010528"/>
    </source>
</evidence>
<comment type="caution">
    <text evidence="7">The sequence shown here is derived from an EMBL/GenBank/DDBJ whole genome shotgun (WGS) entry which is preliminary data.</text>
</comment>
<dbReference type="HAMAP" id="MF_01328_B">
    <property type="entry name" value="Ribosomal_uL4_B"/>
    <property type="match status" value="1"/>
</dbReference>
<dbReference type="GO" id="GO:0006412">
    <property type="term" value="P:translation"/>
    <property type="evidence" value="ECO:0007669"/>
    <property type="project" value="UniProtKB-UniRule"/>
</dbReference>